<feature type="region of interest" description="Disordered" evidence="1">
    <location>
        <begin position="53"/>
        <end position="74"/>
    </location>
</feature>
<dbReference type="Proteomes" id="UP000887565">
    <property type="component" value="Unplaced"/>
</dbReference>
<accession>A0A915HW68</accession>
<reference evidence="3" key="1">
    <citation type="submission" date="2022-11" db="UniProtKB">
        <authorList>
            <consortium name="WormBaseParasite"/>
        </authorList>
    </citation>
    <scope>IDENTIFICATION</scope>
</reference>
<organism evidence="2 3">
    <name type="scientific">Romanomermis culicivorax</name>
    <name type="common">Nematode worm</name>
    <dbReference type="NCBI Taxonomy" id="13658"/>
    <lineage>
        <taxon>Eukaryota</taxon>
        <taxon>Metazoa</taxon>
        <taxon>Ecdysozoa</taxon>
        <taxon>Nematoda</taxon>
        <taxon>Enoplea</taxon>
        <taxon>Dorylaimia</taxon>
        <taxon>Mermithida</taxon>
        <taxon>Mermithoidea</taxon>
        <taxon>Mermithidae</taxon>
        <taxon>Romanomermis</taxon>
    </lineage>
</organism>
<dbReference type="AlphaFoldDB" id="A0A915HW68"/>
<proteinExistence type="predicted"/>
<name>A0A915HW68_ROMCU</name>
<evidence type="ECO:0000313" key="3">
    <source>
        <dbReference type="WBParaSite" id="nRc.2.0.1.t05581-RA"/>
    </source>
</evidence>
<protein>
    <submittedName>
        <fullName evidence="3">Uncharacterized protein</fullName>
    </submittedName>
</protein>
<sequence length="95" mass="10341">NATPPKQQHRQRNRRLLINPRATVPVTNHTLVMIATAKKHNKPNQPAAIVVKKNAARMHRPTPPTAPTSAATTTVTHTTWLPPTALTSASVTAFK</sequence>
<keyword evidence="2" id="KW-1185">Reference proteome</keyword>
<dbReference type="WBParaSite" id="nRc.2.0.1.t05581-RA">
    <property type="protein sequence ID" value="nRc.2.0.1.t05581-RA"/>
    <property type="gene ID" value="nRc.2.0.1.g05581"/>
</dbReference>
<evidence type="ECO:0000256" key="1">
    <source>
        <dbReference type="SAM" id="MobiDB-lite"/>
    </source>
</evidence>
<evidence type="ECO:0000313" key="2">
    <source>
        <dbReference type="Proteomes" id="UP000887565"/>
    </source>
</evidence>